<dbReference type="Proteomes" id="UP000192582">
    <property type="component" value="Unassembled WGS sequence"/>
</dbReference>
<sequence>MFTPLAGPYAKARGPPLLRAWAGGLALRGNVNGQRILFSDLPYRDPALEDAETAPRVPGRLPVRPEHRTFANHRQARTFCQGGQQR</sequence>
<gene>
    <name evidence="1" type="ORF">SAMN00790413_06176</name>
</gene>
<name>A0A1W1VU24_9DEIO</name>
<evidence type="ECO:0000313" key="2">
    <source>
        <dbReference type="Proteomes" id="UP000192582"/>
    </source>
</evidence>
<dbReference type="EMBL" id="FWWU01000010">
    <property type="protein sequence ID" value="SMB96865.1"/>
    <property type="molecule type" value="Genomic_DNA"/>
</dbReference>
<proteinExistence type="predicted"/>
<organism evidence="1 2">
    <name type="scientific">Deinococcus hopiensis KR-140</name>
    <dbReference type="NCBI Taxonomy" id="695939"/>
    <lineage>
        <taxon>Bacteria</taxon>
        <taxon>Thermotogati</taxon>
        <taxon>Deinococcota</taxon>
        <taxon>Deinococci</taxon>
        <taxon>Deinococcales</taxon>
        <taxon>Deinococcaceae</taxon>
        <taxon>Deinococcus</taxon>
    </lineage>
</organism>
<dbReference type="AlphaFoldDB" id="A0A1W1VU24"/>
<reference evidence="1 2" key="1">
    <citation type="submission" date="2017-04" db="EMBL/GenBank/DDBJ databases">
        <authorList>
            <person name="Afonso C.L."/>
            <person name="Miller P.J."/>
            <person name="Scott M.A."/>
            <person name="Spackman E."/>
            <person name="Goraichik I."/>
            <person name="Dimitrov K.M."/>
            <person name="Suarez D.L."/>
            <person name="Swayne D.E."/>
        </authorList>
    </citation>
    <scope>NUCLEOTIDE SEQUENCE [LARGE SCALE GENOMIC DNA]</scope>
    <source>
        <strain evidence="1 2">KR-140</strain>
    </source>
</reference>
<dbReference type="STRING" id="695939.SAMN00790413_06176"/>
<evidence type="ECO:0000313" key="1">
    <source>
        <dbReference type="EMBL" id="SMB96865.1"/>
    </source>
</evidence>
<keyword evidence="2" id="KW-1185">Reference proteome</keyword>
<accession>A0A1W1VU24</accession>
<protein>
    <submittedName>
        <fullName evidence="1">Uncharacterized protein</fullName>
    </submittedName>
</protein>